<proteinExistence type="predicted"/>
<dbReference type="Proteomes" id="UP001056978">
    <property type="component" value="Chromosome 1"/>
</dbReference>
<dbReference type="EMBL" id="CM043769">
    <property type="protein sequence ID" value="KAI4841174.1"/>
    <property type="molecule type" value="Genomic_DNA"/>
</dbReference>
<evidence type="ECO:0000313" key="2">
    <source>
        <dbReference type="Proteomes" id="UP001056978"/>
    </source>
</evidence>
<name>A0ACB9YG97_PLABR</name>
<reference evidence="1" key="1">
    <citation type="submission" date="2022-06" db="EMBL/GenBank/DDBJ databases">
        <title>The First Complete Genome of the Simian Malaria Parasite Plasmodium brasilianum.</title>
        <authorList>
            <person name="Bajic M."/>
            <person name="Ravishankar S."/>
        </authorList>
    </citation>
    <scope>NUCLEOTIDE SEQUENCE</scope>
    <source>
        <strain evidence="1">Bolivian I</strain>
    </source>
</reference>
<keyword evidence="2" id="KW-1185">Reference proteome</keyword>
<protein>
    <submittedName>
        <fullName evidence="1">Uncharacterized protein</fullName>
    </submittedName>
</protein>
<sequence length="111" mass="13102">MEKINLNTNLSPVAELRELLIDNKDLQSIIKSCHNDTTLSPNTKANYLFFMIYIIFIMLLLLMLIFFLLNMFGIHVQMMNTIKHKKRKRTKFGLLAGAQEYNKDKRHRCLI</sequence>
<organism evidence="1 2">
    <name type="scientific">Plasmodium brasilianum</name>
    <dbReference type="NCBI Taxonomy" id="5824"/>
    <lineage>
        <taxon>Eukaryota</taxon>
        <taxon>Sar</taxon>
        <taxon>Alveolata</taxon>
        <taxon>Apicomplexa</taxon>
        <taxon>Aconoidasida</taxon>
        <taxon>Haemosporida</taxon>
        <taxon>Plasmodiidae</taxon>
        <taxon>Plasmodium</taxon>
        <taxon>Plasmodium (Plasmodium)</taxon>
    </lineage>
</organism>
<accession>A0ACB9YG97</accession>
<gene>
    <name evidence="1" type="ORF">MKS88_000409</name>
</gene>
<comment type="caution">
    <text evidence="1">The sequence shown here is derived from an EMBL/GenBank/DDBJ whole genome shotgun (WGS) entry which is preliminary data.</text>
</comment>
<evidence type="ECO:0000313" key="1">
    <source>
        <dbReference type="EMBL" id="KAI4841174.1"/>
    </source>
</evidence>